<gene>
    <name evidence="2" type="ordered locus">Trebr_0183</name>
</gene>
<sequence length="210" mass="22430">MLVIGALACLAVGIAVTVFGSKPGDRTVRTGMDYYKNGNYAQAAERFEQALTEKTNYSEPLLYMLLGNSYKMTGNYAASIECQEKSLAAKKDYRGFINLGMTYRAAGDDAGAEHAYTDAIAFDPAQAEAYASLGALYIARNDEAAALGALEEAVALDPSQNVPQANLALARALNGDFAGAEQALAKAESLEYEHAAEIRARIDALKQEKP</sequence>
<accession>F4LLU2</accession>
<evidence type="ECO:0000256" key="1">
    <source>
        <dbReference type="PROSITE-ProRule" id="PRU00339"/>
    </source>
</evidence>
<reference evidence="3" key="1">
    <citation type="submission" date="2011-04" db="EMBL/GenBank/DDBJ databases">
        <title>The complete genome of Treponema brennaborense DSM 12168.</title>
        <authorList>
            <person name="Lucas S."/>
            <person name="Han J."/>
            <person name="Lapidus A."/>
            <person name="Bruce D."/>
            <person name="Goodwin L."/>
            <person name="Pitluck S."/>
            <person name="Peters L."/>
            <person name="Kyrpides N."/>
            <person name="Mavromatis K."/>
            <person name="Ivanova N."/>
            <person name="Mikhailova N."/>
            <person name="Pagani I."/>
            <person name="Teshima H."/>
            <person name="Detter J.C."/>
            <person name="Tapia R."/>
            <person name="Han C."/>
            <person name="Land M."/>
            <person name="Hauser L."/>
            <person name="Markowitz V."/>
            <person name="Cheng J.-F."/>
            <person name="Hugenholtz P."/>
            <person name="Woyke T."/>
            <person name="Wu D."/>
            <person name="Gronow S."/>
            <person name="Wellnitz S."/>
            <person name="Brambilla E."/>
            <person name="Klenk H.-P."/>
            <person name="Eisen J.A."/>
        </authorList>
    </citation>
    <scope>NUCLEOTIDE SEQUENCE [LARGE SCALE GENOMIC DNA]</scope>
    <source>
        <strain evidence="3">DSM 12168 / CIP 105900 / DD5/3</strain>
    </source>
</reference>
<dbReference type="eggNOG" id="COG0457">
    <property type="taxonomic scope" value="Bacteria"/>
</dbReference>
<keyword evidence="1" id="KW-0802">TPR repeat</keyword>
<feature type="repeat" description="TPR" evidence="1">
    <location>
        <begin position="93"/>
        <end position="126"/>
    </location>
</feature>
<organism evidence="2 3">
    <name type="scientific">Treponema brennaborense (strain DSM 12168 / CIP 105900 / DD5/3)</name>
    <dbReference type="NCBI Taxonomy" id="906968"/>
    <lineage>
        <taxon>Bacteria</taxon>
        <taxon>Pseudomonadati</taxon>
        <taxon>Spirochaetota</taxon>
        <taxon>Spirochaetia</taxon>
        <taxon>Spirochaetales</taxon>
        <taxon>Treponemataceae</taxon>
        <taxon>Treponema</taxon>
    </lineage>
</organism>
<protein>
    <submittedName>
        <fullName evidence="2">Tetratricopeptide TPR_1 repeat-containing protein</fullName>
    </submittedName>
</protein>
<dbReference type="InterPro" id="IPR011990">
    <property type="entry name" value="TPR-like_helical_dom_sf"/>
</dbReference>
<dbReference type="PANTHER" id="PTHR12558">
    <property type="entry name" value="CELL DIVISION CYCLE 16,23,27"/>
    <property type="match status" value="1"/>
</dbReference>
<keyword evidence="3" id="KW-1185">Reference proteome</keyword>
<dbReference type="InterPro" id="IPR019734">
    <property type="entry name" value="TPR_rpt"/>
</dbReference>
<evidence type="ECO:0000313" key="3">
    <source>
        <dbReference type="Proteomes" id="UP000006546"/>
    </source>
</evidence>
<dbReference type="Pfam" id="PF13432">
    <property type="entry name" value="TPR_16"/>
    <property type="match status" value="2"/>
</dbReference>
<evidence type="ECO:0000313" key="2">
    <source>
        <dbReference type="EMBL" id="AEE15634.1"/>
    </source>
</evidence>
<dbReference type="SUPFAM" id="SSF48452">
    <property type="entry name" value="TPR-like"/>
    <property type="match status" value="1"/>
</dbReference>
<dbReference type="HOGENOM" id="CLU_1309639_0_0_12"/>
<dbReference type="PROSITE" id="PS50005">
    <property type="entry name" value="TPR"/>
    <property type="match status" value="3"/>
</dbReference>
<feature type="repeat" description="TPR" evidence="1">
    <location>
        <begin position="24"/>
        <end position="57"/>
    </location>
</feature>
<dbReference type="STRING" id="906968.Trebr_0183"/>
<dbReference type="EMBL" id="CP002696">
    <property type="protein sequence ID" value="AEE15634.1"/>
    <property type="molecule type" value="Genomic_DNA"/>
</dbReference>
<dbReference type="Gene3D" id="1.25.40.10">
    <property type="entry name" value="Tetratricopeptide repeat domain"/>
    <property type="match status" value="2"/>
</dbReference>
<dbReference type="AlphaFoldDB" id="F4LLU2"/>
<name>F4LLU2_TREBD</name>
<proteinExistence type="predicted"/>
<dbReference type="Proteomes" id="UP000006546">
    <property type="component" value="Chromosome"/>
</dbReference>
<dbReference type="SMART" id="SM00028">
    <property type="entry name" value="TPR"/>
    <property type="match status" value="5"/>
</dbReference>
<feature type="repeat" description="TPR" evidence="1">
    <location>
        <begin position="127"/>
        <end position="160"/>
    </location>
</feature>
<dbReference type="KEGG" id="tbe:Trebr_0183"/>
<dbReference type="PANTHER" id="PTHR12558:SF13">
    <property type="entry name" value="CELL DIVISION CYCLE PROTEIN 27 HOMOLOG"/>
    <property type="match status" value="1"/>
</dbReference>